<organism evidence="1 2">
    <name type="scientific">Phytophthora nicotianae P1569</name>
    <dbReference type="NCBI Taxonomy" id="1317065"/>
    <lineage>
        <taxon>Eukaryota</taxon>
        <taxon>Sar</taxon>
        <taxon>Stramenopiles</taxon>
        <taxon>Oomycota</taxon>
        <taxon>Peronosporomycetes</taxon>
        <taxon>Peronosporales</taxon>
        <taxon>Peronosporaceae</taxon>
        <taxon>Phytophthora</taxon>
    </lineage>
</organism>
<sequence>MEAEETDRDPRHFYTFWRKEEASRLDRFYVKGEPLQLMQWVEVKEPAYNSDHQE</sequence>
<reference evidence="1 2" key="1">
    <citation type="submission" date="2013-11" db="EMBL/GenBank/DDBJ databases">
        <title>The Genome Sequence of Phytophthora parasitica P1569.</title>
        <authorList>
            <consortium name="The Broad Institute Genomics Platform"/>
            <person name="Russ C."/>
            <person name="Tyler B."/>
            <person name="Panabieres F."/>
            <person name="Shan W."/>
            <person name="Tripathy S."/>
            <person name="Grunwald N."/>
            <person name="Machado M."/>
            <person name="Johnson C.S."/>
            <person name="Arredondo F."/>
            <person name="Hong C."/>
            <person name="Coffey M."/>
            <person name="Young S.K."/>
            <person name="Zeng Q."/>
            <person name="Gargeya S."/>
            <person name="Fitzgerald M."/>
            <person name="Abouelleil A."/>
            <person name="Alvarado L."/>
            <person name="Chapman S.B."/>
            <person name="Gainer-Dewar J."/>
            <person name="Goldberg J."/>
            <person name="Griggs A."/>
            <person name="Gujja S."/>
            <person name="Hansen M."/>
            <person name="Howarth C."/>
            <person name="Imamovic A."/>
            <person name="Ireland A."/>
            <person name="Larimer J."/>
            <person name="McCowan C."/>
            <person name="Murphy C."/>
            <person name="Pearson M."/>
            <person name="Poon T.W."/>
            <person name="Priest M."/>
            <person name="Roberts A."/>
            <person name="Saif S."/>
            <person name="Shea T."/>
            <person name="Sykes S."/>
            <person name="Wortman J."/>
            <person name="Nusbaum C."/>
            <person name="Birren B."/>
        </authorList>
    </citation>
    <scope>NUCLEOTIDE SEQUENCE [LARGE SCALE GENOMIC DNA]</scope>
    <source>
        <strain evidence="1 2">P1569</strain>
    </source>
</reference>
<dbReference type="SUPFAM" id="SSF56219">
    <property type="entry name" value="DNase I-like"/>
    <property type="match status" value="1"/>
</dbReference>
<feature type="non-terminal residue" evidence="1">
    <location>
        <position position="54"/>
    </location>
</feature>
<dbReference type="EMBL" id="ANIZ01000003">
    <property type="protein sequence ID" value="ETI57722.1"/>
    <property type="molecule type" value="Genomic_DNA"/>
</dbReference>
<evidence type="ECO:0000313" key="1">
    <source>
        <dbReference type="EMBL" id="ETI57722.1"/>
    </source>
</evidence>
<proteinExistence type="predicted"/>
<dbReference type="Proteomes" id="UP000018721">
    <property type="component" value="Unassembled WGS sequence"/>
</dbReference>
<gene>
    <name evidence="1" type="ORF">F443_00006</name>
</gene>
<dbReference type="AlphaFoldDB" id="V9G364"/>
<keyword evidence="2" id="KW-1185">Reference proteome</keyword>
<comment type="caution">
    <text evidence="1">The sequence shown here is derived from an EMBL/GenBank/DDBJ whole genome shotgun (WGS) entry which is preliminary data.</text>
</comment>
<accession>V9G364</accession>
<name>V9G364_PHYNI</name>
<dbReference type="InterPro" id="IPR036691">
    <property type="entry name" value="Endo/exonu/phosph_ase_sf"/>
</dbReference>
<dbReference type="HOGENOM" id="CLU_3056882_0_0_1"/>
<protein>
    <submittedName>
        <fullName evidence="1">Uncharacterized protein</fullName>
    </submittedName>
</protein>
<evidence type="ECO:0000313" key="2">
    <source>
        <dbReference type="Proteomes" id="UP000018721"/>
    </source>
</evidence>